<keyword evidence="3" id="KW-1185">Reference proteome</keyword>
<dbReference type="EMBL" id="FMJB01000066">
    <property type="protein sequence ID" value="SCM69853.1"/>
    <property type="molecule type" value="Genomic_DNA"/>
</dbReference>
<accession>A0A1M4N4S3</accession>
<dbReference type="AlphaFoldDB" id="A0A1M4N4S3"/>
<evidence type="ECO:0000313" key="2">
    <source>
        <dbReference type="EMBL" id="SCM69853.1"/>
    </source>
</evidence>
<evidence type="ECO:0000313" key="3">
    <source>
        <dbReference type="Proteomes" id="UP000184085"/>
    </source>
</evidence>
<evidence type="ECO:0000256" key="1">
    <source>
        <dbReference type="SAM" id="Phobius"/>
    </source>
</evidence>
<keyword evidence="1" id="KW-0472">Membrane</keyword>
<dbReference type="RefSeq" id="WP_072709924.1">
    <property type="nucleotide sequence ID" value="NZ_FMJB01000066.1"/>
</dbReference>
<dbReference type="Proteomes" id="UP000184085">
    <property type="component" value="Unassembled WGS sequence"/>
</dbReference>
<gene>
    <name evidence="2" type="ORF">KARMA_4096</name>
</gene>
<keyword evidence="1" id="KW-0812">Transmembrane</keyword>
<reference evidence="3" key="1">
    <citation type="submission" date="2016-09" db="EMBL/GenBank/DDBJ databases">
        <authorList>
            <person name="Wibberg D."/>
        </authorList>
    </citation>
    <scope>NUCLEOTIDE SEQUENCE [LARGE SCALE GENOMIC DNA]</scope>
</reference>
<evidence type="ECO:0008006" key="4">
    <source>
        <dbReference type="Google" id="ProtNLM"/>
    </source>
</evidence>
<proteinExistence type="predicted"/>
<name>A0A1M4N4S3_9RHOB</name>
<protein>
    <recommendedName>
        <fullName evidence="4">DUF883 domain-containing protein</fullName>
    </recommendedName>
</protein>
<keyword evidence="1" id="KW-1133">Transmembrane helix</keyword>
<organism evidence="2 3">
    <name type="scientific">Donghicola eburneus</name>
    <dbReference type="NCBI Taxonomy" id="393278"/>
    <lineage>
        <taxon>Bacteria</taxon>
        <taxon>Pseudomonadati</taxon>
        <taxon>Pseudomonadota</taxon>
        <taxon>Alphaproteobacteria</taxon>
        <taxon>Rhodobacterales</taxon>
        <taxon>Roseobacteraceae</taxon>
        <taxon>Donghicola</taxon>
    </lineage>
</organism>
<sequence length="104" mass="10870">MPTTKTAPDMQDLSAQIEALKADISQITTTLTEMGTARKDAAVNSAKSQAEHLRAEGHKQLEMAQSTAEDYGAQAADAIRRQPAAAVGMAVAAGFIAGLLTSRK</sequence>
<feature type="transmembrane region" description="Helical" evidence="1">
    <location>
        <begin position="84"/>
        <end position="102"/>
    </location>
</feature>